<name>A0A484FRT1_COLOR</name>
<evidence type="ECO:0000313" key="6">
    <source>
        <dbReference type="Proteomes" id="UP000014480"/>
    </source>
</evidence>
<reference evidence="6" key="1">
    <citation type="journal article" date="2013" name="New Phytol.">
        <title>Comparative genomic and transcriptomic analyses reveal the hemibiotrophic stage shift of Colletotrichum fungi.</title>
        <authorList>
            <person name="Gan P."/>
            <person name="Ikeda K."/>
            <person name="Irieda H."/>
            <person name="Narusaka M."/>
            <person name="O'Connell R.J."/>
            <person name="Narusaka Y."/>
            <person name="Takano Y."/>
            <person name="Kubo Y."/>
            <person name="Shirasu K."/>
        </authorList>
    </citation>
    <scope>NUCLEOTIDE SEQUENCE [LARGE SCALE GENOMIC DNA]</scope>
    <source>
        <strain evidence="6">104-T / ATCC 96160 / CBS 514.97 / LARS 414 / MAFF 240422</strain>
    </source>
</reference>
<feature type="compositionally biased region" description="Basic and acidic residues" evidence="4">
    <location>
        <begin position="307"/>
        <end position="324"/>
    </location>
</feature>
<comment type="subcellular location">
    <subcellularLocation>
        <location evidence="1">Nucleus</location>
    </subcellularLocation>
</comment>
<keyword evidence="6" id="KW-1185">Reference proteome</keyword>
<comment type="caution">
    <text evidence="5">The sequence shown here is derived from an EMBL/GenBank/DDBJ whole genome shotgun (WGS) entry which is preliminary data.</text>
</comment>
<dbReference type="EMBL" id="AMCV02000017">
    <property type="protein sequence ID" value="TDZ20546.1"/>
    <property type="molecule type" value="Genomic_DNA"/>
</dbReference>
<dbReference type="Pfam" id="PF01876">
    <property type="entry name" value="RNase_P_p30"/>
    <property type="match status" value="1"/>
</dbReference>
<dbReference type="Gene3D" id="3.20.20.140">
    <property type="entry name" value="Metal-dependent hydrolases"/>
    <property type="match status" value="1"/>
</dbReference>
<evidence type="ECO:0000256" key="2">
    <source>
        <dbReference type="ARBA" id="ARBA00007331"/>
    </source>
</evidence>
<dbReference type="AlphaFoldDB" id="A0A484FRT1"/>
<dbReference type="PANTHER" id="PTHR13031">
    <property type="entry name" value="RIBONUCLEASE P SUBUNIT P30"/>
    <property type="match status" value="1"/>
</dbReference>
<dbReference type="Proteomes" id="UP000014480">
    <property type="component" value="Unassembled WGS sequence"/>
</dbReference>
<dbReference type="InterPro" id="IPR002738">
    <property type="entry name" value="RNase_P_p30"/>
</dbReference>
<dbReference type="GO" id="GO:0008033">
    <property type="term" value="P:tRNA processing"/>
    <property type="evidence" value="ECO:0007669"/>
    <property type="project" value="UniProtKB-KW"/>
</dbReference>
<feature type="compositionally biased region" description="Basic and acidic residues" evidence="4">
    <location>
        <begin position="250"/>
        <end position="262"/>
    </location>
</feature>
<dbReference type="STRING" id="1213857.A0A484FRT1"/>
<evidence type="ECO:0000256" key="1">
    <source>
        <dbReference type="ARBA" id="ARBA00004123"/>
    </source>
</evidence>
<accession>A0A484FRT1</accession>
<dbReference type="OrthoDB" id="17948at2759"/>
<keyword evidence="3" id="KW-0819">tRNA processing</keyword>
<evidence type="ECO:0000313" key="5">
    <source>
        <dbReference type="EMBL" id="TDZ20546.1"/>
    </source>
</evidence>
<dbReference type="SUPFAM" id="SSF89550">
    <property type="entry name" value="PHP domain-like"/>
    <property type="match status" value="1"/>
</dbReference>
<organism evidence="5 6">
    <name type="scientific">Colletotrichum orbiculare (strain 104-T / ATCC 96160 / CBS 514.97 / LARS 414 / MAFF 240422)</name>
    <name type="common">Cucumber anthracnose fungus</name>
    <name type="synonym">Colletotrichum lagenarium</name>
    <dbReference type="NCBI Taxonomy" id="1213857"/>
    <lineage>
        <taxon>Eukaryota</taxon>
        <taxon>Fungi</taxon>
        <taxon>Dikarya</taxon>
        <taxon>Ascomycota</taxon>
        <taxon>Pezizomycotina</taxon>
        <taxon>Sordariomycetes</taxon>
        <taxon>Hypocreomycetidae</taxon>
        <taxon>Glomerellales</taxon>
        <taxon>Glomerellaceae</taxon>
        <taxon>Colletotrichum</taxon>
        <taxon>Colletotrichum orbiculare species complex</taxon>
    </lineage>
</organism>
<sequence>MLYDLNIPWTPSTSPSDLDRTISFASSLGYTVLALNHTITPPLPSQISSPLPKLPPPPTQPSSKPRPTILHRATLLLDDPSQNFRLPALLPAYDILAVRPTSERAFQAACLSIADASIISLDLTQLFAFHFRPKTVMAAVARGVRFEICYAQVLAAPEPRTRALFVSNLANLVRGTKGRGLVISSEARGALHLRGAPDVVNLMAVWGVPTERAAEALRVNPRAVVANEAIKRSGFRGVVNIIEVGGRAGDVKKSAEGDEKNATADGGKKKKMQKGNAAQKRKTPDENSDAAQGKLSNRQAKKLRLAQADKDKADAGKKQTEAAA</sequence>
<feature type="region of interest" description="Disordered" evidence="4">
    <location>
        <begin position="46"/>
        <end position="66"/>
    </location>
</feature>
<dbReference type="InterPro" id="IPR016195">
    <property type="entry name" value="Pol/histidinol_Pase-like"/>
</dbReference>
<comment type="similarity">
    <text evidence="2">Belongs to the eukaryotic/archaeal RNase P protein component 3 family.</text>
</comment>
<gene>
    <name evidence="5" type="ORF">Cob_v006451</name>
</gene>
<feature type="region of interest" description="Disordered" evidence="4">
    <location>
        <begin position="250"/>
        <end position="324"/>
    </location>
</feature>
<proteinExistence type="inferred from homology"/>
<evidence type="ECO:0000256" key="4">
    <source>
        <dbReference type="SAM" id="MobiDB-lite"/>
    </source>
</evidence>
<reference evidence="6" key="2">
    <citation type="journal article" date="2019" name="Mol. Plant Microbe Interact.">
        <title>Genome sequence resources for four phytopathogenic fungi from the Colletotrichum orbiculare species complex.</title>
        <authorList>
            <person name="Gan P."/>
            <person name="Tsushima A."/>
            <person name="Narusaka M."/>
            <person name="Narusaka Y."/>
            <person name="Takano Y."/>
            <person name="Kubo Y."/>
            <person name="Shirasu K."/>
        </authorList>
    </citation>
    <scope>GENOME REANNOTATION</scope>
    <source>
        <strain evidence="6">104-T / ATCC 96160 / CBS 514.97 / LARS 414 / MAFF 240422</strain>
    </source>
</reference>
<dbReference type="GO" id="GO:0003723">
    <property type="term" value="F:RNA binding"/>
    <property type="evidence" value="ECO:0007669"/>
    <property type="project" value="TreeGrafter"/>
</dbReference>
<dbReference type="PANTHER" id="PTHR13031:SF0">
    <property type="entry name" value="RIBONUCLEASE P PROTEIN SUBUNIT P30"/>
    <property type="match status" value="1"/>
</dbReference>
<protein>
    <submittedName>
        <fullName evidence="5">Ribonuclease P protein subunit 3</fullName>
    </submittedName>
</protein>
<dbReference type="GO" id="GO:0005655">
    <property type="term" value="C:nucleolar ribonuclease P complex"/>
    <property type="evidence" value="ECO:0007669"/>
    <property type="project" value="TreeGrafter"/>
</dbReference>
<evidence type="ECO:0000256" key="3">
    <source>
        <dbReference type="ARBA" id="ARBA00022694"/>
    </source>
</evidence>